<protein>
    <submittedName>
        <fullName evidence="1">Uncharacterized protein</fullName>
    </submittedName>
</protein>
<proteinExistence type="predicted"/>
<dbReference type="Proteomes" id="UP000676336">
    <property type="component" value="Unassembled WGS sequence"/>
</dbReference>
<gene>
    <name evidence="1" type="ORF">SMN809_LOCUS60509</name>
</gene>
<evidence type="ECO:0000313" key="2">
    <source>
        <dbReference type="Proteomes" id="UP000676336"/>
    </source>
</evidence>
<comment type="caution">
    <text evidence="1">The sequence shown here is derived from an EMBL/GenBank/DDBJ whole genome shotgun (WGS) entry which is preliminary data.</text>
</comment>
<sequence>LFLPSIVATINMAKPQPKLPYIRCRPYCSVSCAKHVNV</sequence>
<dbReference type="AlphaFoldDB" id="A0A8S3EEY2"/>
<reference evidence="1" key="1">
    <citation type="submission" date="2021-02" db="EMBL/GenBank/DDBJ databases">
        <authorList>
            <person name="Nowell W R."/>
        </authorList>
    </citation>
    <scope>NUCLEOTIDE SEQUENCE</scope>
</reference>
<evidence type="ECO:0000313" key="1">
    <source>
        <dbReference type="EMBL" id="CAF5075636.1"/>
    </source>
</evidence>
<dbReference type="EMBL" id="CAJOBI010236361">
    <property type="protein sequence ID" value="CAF5075636.1"/>
    <property type="molecule type" value="Genomic_DNA"/>
</dbReference>
<name>A0A8S3EEY2_9BILA</name>
<organism evidence="1 2">
    <name type="scientific">Rotaria magnacalcarata</name>
    <dbReference type="NCBI Taxonomy" id="392030"/>
    <lineage>
        <taxon>Eukaryota</taxon>
        <taxon>Metazoa</taxon>
        <taxon>Spiralia</taxon>
        <taxon>Gnathifera</taxon>
        <taxon>Rotifera</taxon>
        <taxon>Eurotatoria</taxon>
        <taxon>Bdelloidea</taxon>
        <taxon>Philodinida</taxon>
        <taxon>Philodinidae</taxon>
        <taxon>Rotaria</taxon>
    </lineage>
</organism>
<feature type="non-terminal residue" evidence="1">
    <location>
        <position position="1"/>
    </location>
</feature>
<accession>A0A8S3EEY2</accession>